<proteinExistence type="predicted"/>
<organism evidence="1 2">
    <name type="scientific">Candidatus Competibacter phosphatis</name>
    <dbReference type="NCBI Taxonomy" id="221280"/>
    <lineage>
        <taxon>Bacteria</taxon>
        <taxon>Pseudomonadati</taxon>
        <taxon>Pseudomonadota</taxon>
        <taxon>Gammaproteobacteria</taxon>
        <taxon>Candidatus Competibacteraceae</taxon>
        <taxon>Candidatus Competibacter</taxon>
    </lineage>
</organism>
<evidence type="ECO:0000313" key="2">
    <source>
        <dbReference type="Proteomes" id="UP000760480"/>
    </source>
</evidence>
<gene>
    <name evidence="1" type="ORF">E4P82_06385</name>
</gene>
<dbReference type="EMBL" id="SPMZ01000016">
    <property type="protein sequence ID" value="NMQ18867.1"/>
    <property type="molecule type" value="Genomic_DNA"/>
</dbReference>
<protein>
    <submittedName>
        <fullName evidence="1">Uncharacterized protein</fullName>
    </submittedName>
</protein>
<evidence type="ECO:0000313" key="1">
    <source>
        <dbReference type="EMBL" id="NMQ18867.1"/>
    </source>
</evidence>
<sequence length="104" mass="12054">MSNFVELCLQGECLPEEIDNYVDTWHEHESDVPLHKFLGMTREEYSLWVTEPSALYFILDAHRTGRDAVELIRDFNALPIAARAESTNKAQQLVCWLQSNGLWE</sequence>
<name>A0ABX1THL5_9GAMM</name>
<comment type="caution">
    <text evidence="1">The sequence shown here is derived from an EMBL/GenBank/DDBJ whole genome shotgun (WGS) entry which is preliminary data.</text>
</comment>
<keyword evidence="2" id="KW-1185">Reference proteome</keyword>
<reference evidence="1 2" key="1">
    <citation type="submission" date="2019-03" db="EMBL/GenBank/DDBJ databases">
        <title>Metabolic reconstructions from genomes of highly enriched 'Candidatus Accumulibacter' and 'Candidatus Competibacter' bioreactor populations.</title>
        <authorList>
            <person name="Annavajhala M.K."/>
            <person name="Welles L."/>
            <person name="Abbas B."/>
            <person name="Sorokin D."/>
            <person name="Park H."/>
            <person name="Van Loosdrecht M."/>
            <person name="Chandran K."/>
        </authorList>
    </citation>
    <scope>NUCLEOTIDE SEQUENCE [LARGE SCALE GENOMIC DNA]</scope>
    <source>
        <strain evidence="1 2">SBR_G</strain>
    </source>
</reference>
<dbReference type="RefSeq" id="WP_169247943.1">
    <property type="nucleotide sequence ID" value="NZ_SPMZ01000016.1"/>
</dbReference>
<dbReference type="Proteomes" id="UP000760480">
    <property type="component" value="Unassembled WGS sequence"/>
</dbReference>
<accession>A0ABX1THL5</accession>